<dbReference type="InterPro" id="IPR003646">
    <property type="entry name" value="SH3-like_bac-type"/>
</dbReference>
<name>A0A369AK56_9BURK</name>
<feature type="region of interest" description="Disordered" evidence="1">
    <location>
        <begin position="132"/>
        <end position="230"/>
    </location>
</feature>
<sequence length="230" mass="25308">MKKFTMGAVLAAALAVPAWAQAQTAYLSATVNLRAGPGQVYPVVAVLGSGLAINVQGCLSDYSWCDVVAGPYRGWVYGGYITYPYQGTYVPVPDYGPVIGIGIVSFTLGAYWYDHYRDRPWYAERHRWEHGPIHDGHRPPPPPPYRPSPGYQPPRFHPPRNPPPPGPGQYRTQPPEPQARPGAEGPQRFPEGPRHDPGAMRPPRGEPRGEPHGEGPRPDRGSPRFGERGH</sequence>
<dbReference type="Pfam" id="PF08239">
    <property type="entry name" value="SH3_3"/>
    <property type="match status" value="1"/>
</dbReference>
<comment type="caution">
    <text evidence="4">The sequence shown here is derived from an EMBL/GenBank/DDBJ whole genome shotgun (WGS) entry which is preliminary data.</text>
</comment>
<evidence type="ECO:0000313" key="5">
    <source>
        <dbReference type="Proteomes" id="UP000252174"/>
    </source>
</evidence>
<feature type="compositionally biased region" description="Basic and acidic residues" evidence="1">
    <location>
        <begin position="191"/>
        <end position="230"/>
    </location>
</feature>
<gene>
    <name evidence="4" type="ORF">DFR45_104156</name>
</gene>
<evidence type="ECO:0000313" key="4">
    <source>
        <dbReference type="EMBL" id="RCX09789.1"/>
    </source>
</evidence>
<feature type="chain" id="PRO_5017043759" evidence="2">
    <location>
        <begin position="23"/>
        <end position="230"/>
    </location>
</feature>
<keyword evidence="2" id="KW-0732">Signal</keyword>
<reference evidence="4 5" key="1">
    <citation type="submission" date="2018-07" db="EMBL/GenBank/DDBJ databases">
        <title>Genomic Encyclopedia of Type Strains, Phase IV (KMG-IV): sequencing the most valuable type-strain genomes for metagenomic binning, comparative biology and taxonomic classification.</title>
        <authorList>
            <person name="Goeker M."/>
        </authorList>
    </citation>
    <scope>NUCLEOTIDE SEQUENCE [LARGE SCALE GENOMIC DNA]</scope>
    <source>
        <strain evidence="4 5">DSM 100911</strain>
    </source>
</reference>
<dbReference type="Proteomes" id="UP000252174">
    <property type="component" value="Unassembled WGS sequence"/>
</dbReference>
<feature type="signal peptide" evidence="2">
    <location>
        <begin position="1"/>
        <end position="22"/>
    </location>
</feature>
<protein>
    <submittedName>
        <fullName evidence="4">Uncharacterized protein YraI</fullName>
    </submittedName>
</protein>
<proteinExistence type="predicted"/>
<dbReference type="AlphaFoldDB" id="A0A369AK56"/>
<feature type="compositionally biased region" description="Pro residues" evidence="1">
    <location>
        <begin position="139"/>
        <end position="167"/>
    </location>
</feature>
<keyword evidence="5" id="KW-1185">Reference proteome</keyword>
<evidence type="ECO:0000256" key="1">
    <source>
        <dbReference type="SAM" id="MobiDB-lite"/>
    </source>
</evidence>
<dbReference type="Gene3D" id="2.30.30.40">
    <property type="entry name" value="SH3 Domains"/>
    <property type="match status" value="1"/>
</dbReference>
<accession>A0A369AK56</accession>
<dbReference type="RefSeq" id="WP_158636980.1">
    <property type="nucleotide sequence ID" value="NZ_QPJU01000004.1"/>
</dbReference>
<feature type="domain" description="SH3b" evidence="3">
    <location>
        <begin position="30"/>
        <end position="81"/>
    </location>
</feature>
<evidence type="ECO:0000259" key="3">
    <source>
        <dbReference type="Pfam" id="PF08239"/>
    </source>
</evidence>
<evidence type="ECO:0000256" key="2">
    <source>
        <dbReference type="SAM" id="SignalP"/>
    </source>
</evidence>
<organism evidence="4 5">
    <name type="scientific">Extensimonas vulgaris</name>
    <dbReference type="NCBI Taxonomy" id="1031594"/>
    <lineage>
        <taxon>Bacteria</taxon>
        <taxon>Pseudomonadati</taxon>
        <taxon>Pseudomonadota</taxon>
        <taxon>Betaproteobacteria</taxon>
        <taxon>Burkholderiales</taxon>
        <taxon>Comamonadaceae</taxon>
        <taxon>Extensimonas</taxon>
    </lineage>
</organism>
<dbReference type="EMBL" id="QPJU01000004">
    <property type="protein sequence ID" value="RCX09789.1"/>
    <property type="molecule type" value="Genomic_DNA"/>
</dbReference>